<dbReference type="PANTHER" id="PTHR14093:SF19">
    <property type="entry name" value="THYROGLOBULIN"/>
    <property type="match status" value="1"/>
</dbReference>
<dbReference type="GO" id="GO:0006590">
    <property type="term" value="P:thyroid hormone generation"/>
    <property type="evidence" value="ECO:0007669"/>
    <property type="project" value="TreeGrafter"/>
</dbReference>
<evidence type="ECO:0000256" key="3">
    <source>
        <dbReference type="ARBA" id="ARBA00022729"/>
    </source>
</evidence>
<organism evidence="5 6">
    <name type="scientific">Marmota monax</name>
    <name type="common">Woodchuck</name>
    <dbReference type="NCBI Taxonomy" id="9995"/>
    <lineage>
        <taxon>Eukaryota</taxon>
        <taxon>Metazoa</taxon>
        <taxon>Chordata</taxon>
        <taxon>Craniata</taxon>
        <taxon>Vertebrata</taxon>
        <taxon>Euteleostomi</taxon>
        <taxon>Mammalia</taxon>
        <taxon>Eutheria</taxon>
        <taxon>Euarchontoglires</taxon>
        <taxon>Glires</taxon>
        <taxon>Rodentia</taxon>
        <taxon>Sciuromorpha</taxon>
        <taxon>Sciuridae</taxon>
        <taxon>Xerinae</taxon>
        <taxon>Marmotini</taxon>
        <taxon>Marmota</taxon>
    </lineage>
</organism>
<dbReference type="EMBL" id="CABDUW010000079">
    <property type="protein sequence ID" value="VTJ57356.1"/>
    <property type="molecule type" value="Genomic_DNA"/>
</dbReference>
<reference evidence="5" key="1">
    <citation type="submission" date="2019-04" db="EMBL/GenBank/DDBJ databases">
        <authorList>
            <person name="Alioto T."/>
            <person name="Alioto T."/>
        </authorList>
    </citation>
    <scope>NUCLEOTIDE SEQUENCE [LARGE SCALE GENOMIC DNA]</scope>
</reference>
<keyword evidence="3" id="KW-0732">Signal</keyword>
<proteinExistence type="predicted"/>
<evidence type="ECO:0000256" key="1">
    <source>
        <dbReference type="ARBA" id="ARBA00004613"/>
    </source>
</evidence>
<evidence type="ECO:0000256" key="2">
    <source>
        <dbReference type="ARBA" id="ARBA00022525"/>
    </source>
</evidence>
<evidence type="ECO:0000256" key="4">
    <source>
        <dbReference type="ARBA" id="ARBA00023180"/>
    </source>
</evidence>
<dbReference type="InterPro" id="IPR052001">
    <property type="entry name" value="MHC-II_Gamma/Thyroglobulin"/>
</dbReference>
<dbReference type="PANTHER" id="PTHR14093">
    <property type="entry name" value="HLA CLASS II GAMMA CHAIN"/>
    <property type="match status" value="1"/>
</dbReference>
<evidence type="ECO:0000313" key="5">
    <source>
        <dbReference type="EMBL" id="VTJ57356.1"/>
    </source>
</evidence>
<gene>
    <name evidence="5" type="ORF">MONAX_5E045516</name>
</gene>
<keyword evidence="2" id="KW-0964">Secreted</keyword>
<dbReference type="AlphaFoldDB" id="A0A5E4AKS7"/>
<comment type="caution">
    <text evidence="5">The sequence shown here is derived from an EMBL/GenBank/DDBJ whole genome shotgun (WGS) entry which is preliminary data.</text>
</comment>
<dbReference type="Proteomes" id="UP000335636">
    <property type="component" value="Unassembled WGS sequence"/>
</dbReference>
<comment type="subcellular location">
    <subcellularLocation>
        <location evidence="1">Secreted</location>
    </subcellularLocation>
</comment>
<accession>A0A5E4AKS7</accession>
<dbReference type="GO" id="GO:0005615">
    <property type="term" value="C:extracellular space"/>
    <property type="evidence" value="ECO:0007669"/>
    <property type="project" value="TreeGrafter"/>
</dbReference>
<protein>
    <submittedName>
        <fullName evidence="5">Uncharacterized protein</fullName>
    </submittedName>
</protein>
<sequence>MRQGDGTVPHPVCVQLRILPGCGAFTRSAGCGPQPHLALPSSFTVNSRSFMAQTASRLAHTLSPACPEPAHQLASEISALLHSAGQESSTVAQKSFELTGFQNTLSGLYSPVVFSASGANLTDVHLFCLLACDQDSCCDGFVLSQVKGGPIFCGLLSSPDVLLCNVDDWTASSEVQANATCPGVTYDQESHQVTFHLGGQEFMKTPRGTPSCSLSLPSCSVYPPARNPEAMHAPSPALCCEMGALGLEGQRRHPAVLRRGGGGGGEGGGQQLFLVAPGPVLTVGRSPQGHVCAHMMF</sequence>
<name>A0A5E4AKS7_MARMO</name>
<evidence type="ECO:0000313" key="6">
    <source>
        <dbReference type="Proteomes" id="UP000335636"/>
    </source>
</evidence>
<keyword evidence="6" id="KW-1185">Reference proteome</keyword>
<keyword evidence="4" id="KW-0325">Glycoprotein</keyword>